<dbReference type="InterPro" id="IPR055348">
    <property type="entry name" value="DctQ"/>
</dbReference>
<evidence type="ECO:0000256" key="1">
    <source>
        <dbReference type="ARBA" id="ARBA00004429"/>
    </source>
</evidence>
<name>A0A6L5Z4C1_9RHOB</name>
<evidence type="ECO:0000313" key="12">
    <source>
        <dbReference type="Proteomes" id="UP000474957"/>
    </source>
</evidence>
<dbReference type="GO" id="GO:0022857">
    <property type="term" value="F:transmembrane transporter activity"/>
    <property type="evidence" value="ECO:0007669"/>
    <property type="project" value="UniProtKB-UniRule"/>
</dbReference>
<keyword evidence="12" id="KW-1185">Reference proteome</keyword>
<dbReference type="Proteomes" id="UP000474957">
    <property type="component" value="Unassembled WGS sequence"/>
</dbReference>
<comment type="caution">
    <text evidence="11">The sequence shown here is derived from an EMBL/GenBank/DDBJ whole genome shotgun (WGS) entry which is preliminary data.</text>
</comment>
<evidence type="ECO:0000256" key="9">
    <source>
        <dbReference type="RuleBase" id="RU369079"/>
    </source>
</evidence>
<reference evidence="11 12" key="1">
    <citation type="submission" date="2019-10" db="EMBL/GenBank/DDBJ databases">
        <title>Cognatihalovulum marinum gen. nov. sp. nov., a new member of the family Rhodobacteraceae isolated from deep seawater of the Northwest Indian Ocean.</title>
        <authorList>
            <person name="Ruan C."/>
            <person name="Wang J."/>
            <person name="Zheng X."/>
            <person name="Song L."/>
            <person name="Zhu Y."/>
            <person name="Huang Y."/>
            <person name="Lu Z."/>
            <person name="Du W."/>
            <person name="Huang L."/>
            <person name="Dai X."/>
        </authorList>
    </citation>
    <scope>NUCLEOTIDE SEQUENCE [LARGE SCALE GENOMIC DNA]</scope>
    <source>
        <strain evidence="11 12">2CG4</strain>
    </source>
</reference>
<protein>
    <recommendedName>
        <fullName evidence="9">TRAP transporter small permease protein</fullName>
    </recommendedName>
</protein>
<dbReference type="PANTHER" id="PTHR35011">
    <property type="entry name" value="2,3-DIKETO-L-GULONATE TRAP TRANSPORTER SMALL PERMEASE PROTEIN YIAM"/>
    <property type="match status" value="1"/>
</dbReference>
<dbReference type="EMBL" id="WIND01000014">
    <property type="protein sequence ID" value="MSU90940.1"/>
    <property type="molecule type" value="Genomic_DNA"/>
</dbReference>
<dbReference type="GO" id="GO:0005886">
    <property type="term" value="C:plasma membrane"/>
    <property type="evidence" value="ECO:0007669"/>
    <property type="project" value="UniProtKB-SubCell"/>
</dbReference>
<gene>
    <name evidence="11" type="ORF">GE300_15195</name>
</gene>
<evidence type="ECO:0000256" key="4">
    <source>
        <dbReference type="ARBA" id="ARBA00022519"/>
    </source>
</evidence>
<evidence type="ECO:0000256" key="3">
    <source>
        <dbReference type="ARBA" id="ARBA00022475"/>
    </source>
</evidence>
<comment type="function">
    <text evidence="9">Part of the tripartite ATP-independent periplasmic (TRAP) transport system.</text>
</comment>
<evidence type="ECO:0000256" key="6">
    <source>
        <dbReference type="ARBA" id="ARBA00022989"/>
    </source>
</evidence>
<feature type="domain" description="Tripartite ATP-independent periplasmic transporters DctQ component" evidence="10">
    <location>
        <begin position="32"/>
        <end position="136"/>
    </location>
</feature>
<keyword evidence="2 9" id="KW-0813">Transport</keyword>
<sequence length="247" mass="27455">MSAHGRYQPHTPLGRAVNTIEETAIAVILGAMTLITFVNVVIRYGFNSDLGRWFEDAAGVDLPGSLIWGLEATSFLFAWLVLFGVSYCVKVTAHLGVDALINVLPRTAKQAMAVLAGLCCLVYAALLMKGAWDYWANFVNLPQTTGRWFPTGFQDPGFLVKSWYETNDVPMPGFLRFFEGWLNEGEQYEKMPRFIPYTILPLGAALLLLRVAQAFVQVLRGQRDSLIVSHEAEEAIEHLAAARAEKE</sequence>
<evidence type="ECO:0000256" key="2">
    <source>
        <dbReference type="ARBA" id="ARBA00022448"/>
    </source>
</evidence>
<evidence type="ECO:0000256" key="5">
    <source>
        <dbReference type="ARBA" id="ARBA00022692"/>
    </source>
</evidence>
<evidence type="ECO:0000313" key="11">
    <source>
        <dbReference type="EMBL" id="MSU90940.1"/>
    </source>
</evidence>
<feature type="transmembrane region" description="Helical" evidence="9">
    <location>
        <begin position="24"/>
        <end position="46"/>
    </location>
</feature>
<evidence type="ECO:0000256" key="7">
    <source>
        <dbReference type="ARBA" id="ARBA00023136"/>
    </source>
</evidence>
<comment type="similarity">
    <text evidence="8 9">Belongs to the TRAP transporter small permease family.</text>
</comment>
<comment type="subcellular location">
    <subcellularLocation>
        <location evidence="1 9">Cell inner membrane</location>
        <topology evidence="1 9">Multi-pass membrane protein</topology>
    </subcellularLocation>
</comment>
<organism evidence="11 12">
    <name type="scientific">Halovulum marinum</name>
    <dbReference type="NCBI Taxonomy" id="2662447"/>
    <lineage>
        <taxon>Bacteria</taxon>
        <taxon>Pseudomonadati</taxon>
        <taxon>Pseudomonadota</taxon>
        <taxon>Alphaproteobacteria</taxon>
        <taxon>Rhodobacterales</taxon>
        <taxon>Paracoccaceae</taxon>
        <taxon>Halovulum</taxon>
    </lineage>
</organism>
<feature type="transmembrane region" description="Helical" evidence="9">
    <location>
        <begin position="110"/>
        <end position="132"/>
    </location>
</feature>
<evidence type="ECO:0000256" key="8">
    <source>
        <dbReference type="ARBA" id="ARBA00038436"/>
    </source>
</evidence>
<dbReference type="Pfam" id="PF04290">
    <property type="entry name" value="DctQ"/>
    <property type="match status" value="1"/>
</dbReference>
<dbReference type="AlphaFoldDB" id="A0A6L5Z4C1"/>
<feature type="transmembrane region" description="Helical" evidence="9">
    <location>
        <begin position="66"/>
        <end position="89"/>
    </location>
</feature>
<keyword evidence="7 9" id="KW-0472">Membrane</keyword>
<comment type="subunit">
    <text evidence="9">The complex comprises the extracytoplasmic solute receptor protein and the two transmembrane proteins.</text>
</comment>
<keyword evidence="5 9" id="KW-0812">Transmembrane</keyword>
<dbReference type="InterPro" id="IPR007387">
    <property type="entry name" value="TRAP_DctQ"/>
</dbReference>
<keyword evidence="6 9" id="KW-1133">Transmembrane helix</keyword>
<dbReference type="GO" id="GO:0015740">
    <property type="term" value="P:C4-dicarboxylate transport"/>
    <property type="evidence" value="ECO:0007669"/>
    <property type="project" value="TreeGrafter"/>
</dbReference>
<dbReference type="RefSeq" id="WP_154447598.1">
    <property type="nucleotide sequence ID" value="NZ_WIND01000014.1"/>
</dbReference>
<keyword evidence="4 9" id="KW-0997">Cell inner membrane</keyword>
<proteinExistence type="inferred from homology"/>
<keyword evidence="3" id="KW-1003">Cell membrane</keyword>
<feature type="transmembrane region" description="Helical" evidence="9">
    <location>
        <begin position="194"/>
        <end position="216"/>
    </location>
</feature>
<evidence type="ECO:0000259" key="10">
    <source>
        <dbReference type="Pfam" id="PF04290"/>
    </source>
</evidence>
<accession>A0A6L5Z4C1</accession>
<dbReference type="PANTHER" id="PTHR35011:SF2">
    <property type="entry name" value="2,3-DIKETO-L-GULONATE TRAP TRANSPORTER SMALL PERMEASE PROTEIN YIAM"/>
    <property type="match status" value="1"/>
</dbReference>